<evidence type="ECO:0000313" key="2">
    <source>
        <dbReference type="EMBL" id="KAF2177485.1"/>
    </source>
</evidence>
<evidence type="ECO:0000313" key="3">
    <source>
        <dbReference type="Proteomes" id="UP000800200"/>
    </source>
</evidence>
<proteinExistence type="predicted"/>
<feature type="region of interest" description="Disordered" evidence="1">
    <location>
        <begin position="208"/>
        <end position="382"/>
    </location>
</feature>
<sequence>MTVDEGKQLLIKRELTGAEYDQLLDEIAAGLLLREYFIDELRSDYTRNTKEFILRMPSTLHDTLAEEIGRNIYKQLEQIIERRVSGIIVAATAVAKEVTPWEVAKVKLNQILSLENDVYAGPSEDRICTRHVDRLLSWKGTEDKELVVTSQRYEKCRFAPLDGTWRYDDHGVVFPRNFTPTEADLKFPSSACHPQGLFREPQLACESVKADNRDGKGRNETGSNDGVDLSRSGRLSGSSGQTQPGPSPNENVSSDSLTLAPGDSVNEDRHRDDDEHEYDDNNEDKEQSEQQSEQQGEESGEDEENEEQGPQAPNKEAESSRVSPASSVVDSNSYGSLPERTIESSNSSVSGGEHTSKVVETIGSSAGPGSTPDQKYSIIRKI</sequence>
<feature type="compositionally biased region" description="Basic and acidic residues" evidence="1">
    <location>
        <begin position="208"/>
        <end position="219"/>
    </location>
</feature>
<name>A0A6A6DEC2_9PEZI</name>
<feature type="compositionally biased region" description="Acidic residues" evidence="1">
    <location>
        <begin position="274"/>
        <end position="283"/>
    </location>
</feature>
<gene>
    <name evidence="2" type="ORF">K469DRAFT_755124</name>
</gene>
<feature type="compositionally biased region" description="Polar residues" evidence="1">
    <location>
        <begin position="320"/>
        <end position="335"/>
    </location>
</feature>
<dbReference type="EMBL" id="ML994688">
    <property type="protein sequence ID" value="KAF2177485.1"/>
    <property type="molecule type" value="Genomic_DNA"/>
</dbReference>
<accession>A0A6A6DEC2</accession>
<reference evidence="2" key="1">
    <citation type="journal article" date="2020" name="Stud. Mycol.">
        <title>101 Dothideomycetes genomes: a test case for predicting lifestyles and emergence of pathogens.</title>
        <authorList>
            <person name="Haridas S."/>
            <person name="Albert R."/>
            <person name="Binder M."/>
            <person name="Bloem J."/>
            <person name="Labutti K."/>
            <person name="Salamov A."/>
            <person name="Andreopoulos B."/>
            <person name="Baker S."/>
            <person name="Barry K."/>
            <person name="Bills G."/>
            <person name="Bluhm B."/>
            <person name="Cannon C."/>
            <person name="Castanera R."/>
            <person name="Culley D."/>
            <person name="Daum C."/>
            <person name="Ezra D."/>
            <person name="Gonzalez J."/>
            <person name="Henrissat B."/>
            <person name="Kuo A."/>
            <person name="Liang C."/>
            <person name="Lipzen A."/>
            <person name="Lutzoni F."/>
            <person name="Magnuson J."/>
            <person name="Mondo S."/>
            <person name="Nolan M."/>
            <person name="Ohm R."/>
            <person name="Pangilinan J."/>
            <person name="Park H.-J."/>
            <person name="Ramirez L."/>
            <person name="Alfaro M."/>
            <person name="Sun H."/>
            <person name="Tritt A."/>
            <person name="Yoshinaga Y."/>
            <person name="Zwiers L.-H."/>
            <person name="Turgeon B."/>
            <person name="Goodwin S."/>
            <person name="Spatafora J."/>
            <person name="Crous P."/>
            <person name="Grigoriev I."/>
        </authorList>
    </citation>
    <scope>NUCLEOTIDE SEQUENCE</scope>
    <source>
        <strain evidence="2">CBS 207.26</strain>
    </source>
</reference>
<evidence type="ECO:0000256" key="1">
    <source>
        <dbReference type="SAM" id="MobiDB-lite"/>
    </source>
</evidence>
<feature type="compositionally biased region" description="Acidic residues" evidence="1">
    <location>
        <begin position="295"/>
        <end position="307"/>
    </location>
</feature>
<feature type="compositionally biased region" description="Polar residues" evidence="1">
    <location>
        <begin position="362"/>
        <end position="374"/>
    </location>
</feature>
<protein>
    <submittedName>
        <fullName evidence="2">Uncharacterized protein</fullName>
    </submittedName>
</protein>
<keyword evidence="3" id="KW-1185">Reference proteome</keyword>
<feature type="compositionally biased region" description="Low complexity" evidence="1">
    <location>
        <begin position="229"/>
        <end position="244"/>
    </location>
</feature>
<dbReference type="AlphaFoldDB" id="A0A6A6DEC2"/>
<dbReference type="Proteomes" id="UP000800200">
    <property type="component" value="Unassembled WGS sequence"/>
</dbReference>
<dbReference type="OrthoDB" id="3485856at2759"/>
<organism evidence="2 3">
    <name type="scientific">Zopfia rhizophila CBS 207.26</name>
    <dbReference type="NCBI Taxonomy" id="1314779"/>
    <lineage>
        <taxon>Eukaryota</taxon>
        <taxon>Fungi</taxon>
        <taxon>Dikarya</taxon>
        <taxon>Ascomycota</taxon>
        <taxon>Pezizomycotina</taxon>
        <taxon>Dothideomycetes</taxon>
        <taxon>Dothideomycetes incertae sedis</taxon>
        <taxon>Zopfiaceae</taxon>
        <taxon>Zopfia</taxon>
    </lineage>
</organism>